<comment type="caution">
    <text evidence="11">The sequence shown here is derived from an EMBL/GenBank/DDBJ whole genome shotgun (WGS) entry which is preliminary data.</text>
</comment>
<evidence type="ECO:0000256" key="2">
    <source>
        <dbReference type="ARBA" id="ARBA00022730"/>
    </source>
</evidence>
<dbReference type="AlphaFoldDB" id="A0A1F4XM68"/>
<sequence length="148" mass="16558">MKVILQQQVPTLGQKHQVVEVNAGYARNFLFPRSLAIVANETSLAQREFQQKRAEARQEKLQQEAKSLAQKLKGTTLKFKRKASAKGQLFGSVTAKEILAALKAELSWTFTADQLVGFNPLRALGEHKLQLQLSPDLTAQFQLKIEAE</sequence>
<dbReference type="GO" id="GO:0005840">
    <property type="term" value="C:ribosome"/>
    <property type="evidence" value="ECO:0007669"/>
    <property type="project" value="UniProtKB-KW"/>
</dbReference>
<evidence type="ECO:0000256" key="5">
    <source>
        <dbReference type="ARBA" id="ARBA00023274"/>
    </source>
</evidence>
<dbReference type="Pfam" id="PF03948">
    <property type="entry name" value="Ribosomal_L9_C"/>
    <property type="match status" value="1"/>
</dbReference>
<dbReference type="Gene3D" id="3.10.430.100">
    <property type="entry name" value="Ribosomal protein L9, C-terminal domain"/>
    <property type="match status" value="1"/>
</dbReference>
<dbReference type="Gene3D" id="3.40.5.10">
    <property type="entry name" value="Ribosomal protein L9, N-terminal domain"/>
    <property type="match status" value="1"/>
</dbReference>
<keyword evidence="4 7" id="KW-0689">Ribosomal protein</keyword>
<dbReference type="SUPFAM" id="SSF55653">
    <property type="entry name" value="Ribosomal protein L9 C-domain"/>
    <property type="match status" value="1"/>
</dbReference>
<dbReference type="EMBL" id="MEWS01000009">
    <property type="protein sequence ID" value="OGC82720.1"/>
    <property type="molecule type" value="Genomic_DNA"/>
</dbReference>
<feature type="domain" description="Large ribosomal subunit protein bL9 C-terminal" evidence="10">
    <location>
        <begin position="63"/>
        <end position="146"/>
    </location>
</feature>
<dbReference type="NCBIfam" id="TIGR00158">
    <property type="entry name" value="L9"/>
    <property type="match status" value="1"/>
</dbReference>
<evidence type="ECO:0000256" key="8">
    <source>
        <dbReference type="SAM" id="Coils"/>
    </source>
</evidence>
<dbReference type="InterPro" id="IPR000244">
    <property type="entry name" value="Ribosomal_bL9"/>
</dbReference>
<dbReference type="InterPro" id="IPR020069">
    <property type="entry name" value="Ribosomal_bL9_C"/>
</dbReference>
<evidence type="ECO:0000259" key="10">
    <source>
        <dbReference type="Pfam" id="PF03948"/>
    </source>
</evidence>
<dbReference type="InterPro" id="IPR009027">
    <property type="entry name" value="Ribosomal_bL9/RNase_H1_N"/>
</dbReference>
<dbReference type="InterPro" id="IPR036791">
    <property type="entry name" value="Ribosomal_bL9_C_sf"/>
</dbReference>
<dbReference type="Pfam" id="PF01281">
    <property type="entry name" value="Ribosomal_L9_N"/>
    <property type="match status" value="1"/>
</dbReference>
<dbReference type="InterPro" id="IPR020070">
    <property type="entry name" value="Ribosomal_bL9_N"/>
</dbReference>
<evidence type="ECO:0000313" key="12">
    <source>
        <dbReference type="Proteomes" id="UP000177521"/>
    </source>
</evidence>
<gene>
    <name evidence="7" type="primary">rplI</name>
    <name evidence="11" type="ORF">A2788_00300</name>
</gene>
<evidence type="ECO:0000256" key="6">
    <source>
        <dbReference type="ARBA" id="ARBA00035292"/>
    </source>
</evidence>
<reference evidence="11 12" key="1">
    <citation type="journal article" date="2016" name="Nat. Commun.">
        <title>Thousands of microbial genomes shed light on interconnected biogeochemical processes in an aquifer system.</title>
        <authorList>
            <person name="Anantharaman K."/>
            <person name="Brown C.T."/>
            <person name="Hug L.A."/>
            <person name="Sharon I."/>
            <person name="Castelle C.J."/>
            <person name="Probst A.J."/>
            <person name="Thomas B.C."/>
            <person name="Singh A."/>
            <person name="Wilkins M.J."/>
            <person name="Karaoz U."/>
            <person name="Brodie E.L."/>
            <person name="Williams K.H."/>
            <person name="Hubbard S.S."/>
            <person name="Banfield J.F."/>
        </authorList>
    </citation>
    <scope>NUCLEOTIDE SEQUENCE [LARGE SCALE GENOMIC DNA]</scope>
</reference>
<accession>A0A1F4XM68</accession>
<dbReference type="GO" id="GO:0019843">
    <property type="term" value="F:rRNA binding"/>
    <property type="evidence" value="ECO:0007669"/>
    <property type="project" value="UniProtKB-UniRule"/>
</dbReference>
<evidence type="ECO:0000259" key="9">
    <source>
        <dbReference type="Pfam" id="PF01281"/>
    </source>
</evidence>
<feature type="domain" description="Ribosomal protein L9" evidence="9">
    <location>
        <begin position="1"/>
        <end position="46"/>
    </location>
</feature>
<proteinExistence type="inferred from homology"/>
<keyword evidence="8" id="KW-0175">Coiled coil</keyword>
<evidence type="ECO:0000256" key="3">
    <source>
        <dbReference type="ARBA" id="ARBA00022884"/>
    </source>
</evidence>
<dbReference type="InterPro" id="IPR036935">
    <property type="entry name" value="Ribosomal_bL9_N_sf"/>
</dbReference>
<dbReference type="InterPro" id="IPR020594">
    <property type="entry name" value="Ribosomal_bL9_bac/chp"/>
</dbReference>
<protein>
    <recommendedName>
        <fullName evidence="6 7">Large ribosomal subunit protein bL9</fullName>
    </recommendedName>
</protein>
<evidence type="ECO:0000256" key="4">
    <source>
        <dbReference type="ARBA" id="ARBA00022980"/>
    </source>
</evidence>
<comment type="similarity">
    <text evidence="1 7">Belongs to the bacterial ribosomal protein bL9 family.</text>
</comment>
<dbReference type="Proteomes" id="UP000177521">
    <property type="component" value="Unassembled WGS sequence"/>
</dbReference>
<dbReference type="GO" id="GO:1990904">
    <property type="term" value="C:ribonucleoprotein complex"/>
    <property type="evidence" value="ECO:0007669"/>
    <property type="project" value="UniProtKB-KW"/>
</dbReference>
<feature type="coiled-coil region" evidence="8">
    <location>
        <begin position="44"/>
        <end position="78"/>
    </location>
</feature>
<keyword evidence="3 7" id="KW-0694">RNA-binding</keyword>
<dbReference type="GO" id="GO:0006412">
    <property type="term" value="P:translation"/>
    <property type="evidence" value="ECO:0007669"/>
    <property type="project" value="UniProtKB-UniRule"/>
</dbReference>
<dbReference type="GO" id="GO:0003735">
    <property type="term" value="F:structural constituent of ribosome"/>
    <property type="evidence" value="ECO:0007669"/>
    <property type="project" value="InterPro"/>
</dbReference>
<dbReference type="PANTHER" id="PTHR21368">
    <property type="entry name" value="50S RIBOSOMAL PROTEIN L9"/>
    <property type="match status" value="1"/>
</dbReference>
<name>A0A1F4XM68_9BACT</name>
<evidence type="ECO:0000256" key="7">
    <source>
        <dbReference type="HAMAP-Rule" id="MF_00503"/>
    </source>
</evidence>
<dbReference type="HAMAP" id="MF_00503">
    <property type="entry name" value="Ribosomal_bL9"/>
    <property type="match status" value="1"/>
</dbReference>
<dbReference type="SUPFAM" id="SSF55658">
    <property type="entry name" value="L9 N-domain-like"/>
    <property type="match status" value="1"/>
</dbReference>
<comment type="function">
    <text evidence="7">Binds to the 23S rRNA.</text>
</comment>
<organism evidence="11 12">
    <name type="scientific">Candidatus Abawacabacteria bacterium RIFCSPHIGHO2_01_FULL_46_8</name>
    <dbReference type="NCBI Taxonomy" id="1817815"/>
    <lineage>
        <taxon>Bacteria</taxon>
        <taxon>Candidatus Abawacaibacteriota</taxon>
    </lineage>
</organism>
<evidence type="ECO:0000313" key="11">
    <source>
        <dbReference type="EMBL" id="OGC82720.1"/>
    </source>
</evidence>
<keyword evidence="5 7" id="KW-0687">Ribonucleoprotein</keyword>
<evidence type="ECO:0000256" key="1">
    <source>
        <dbReference type="ARBA" id="ARBA00010605"/>
    </source>
</evidence>
<keyword evidence="2 7" id="KW-0699">rRNA-binding</keyword>